<dbReference type="AlphaFoldDB" id="A0A7C1W167"/>
<dbReference type="EMBL" id="DRHY01000016">
    <property type="protein sequence ID" value="HEC72835.1"/>
    <property type="molecule type" value="Genomic_DNA"/>
</dbReference>
<keyword evidence="4" id="KW-0411">Iron-sulfur</keyword>
<proteinExistence type="predicted"/>
<organism evidence="6">
    <name type="scientific">Methylophaga aminisulfidivorans</name>
    <dbReference type="NCBI Taxonomy" id="230105"/>
    <lineage>
        <taxon>Bacteria</taxon>
        <taxon>Pseudomonadati</taxon>
        <taxon>Pseudomonadota</taxon>
        <taxon>Gammaproteobacteria</taxon>
        <taxon>Thiotrichales</taxon>
        <taxon>Piscirickettsiaceae</taxon>
        <taxon>Methylophaga</taxon>
    </lineage>
</organism>
<dbReference type="Proteomes" id="UP000886384">
    <property type="component" value="Unassembled WGS sequence"/>
</dbReference>
<comment type="caution">
    <text evidence="6">The sequence shown here is derived from an EMBL/GenBank/DDBJ whole genome shotgun (WGS) entry which is preliminary data.</text>
</comment>
<evidence type="ECO:0000313" key="6">
    <source>
        <dbReference type="EMBL" id="HEC72835.1"/>
    </source>
</evidence>
<keyword evidence="3" id="KW-0408">Iron</keyword>
<keyword evidence="2" id="KW-0479">Metal-binding</keyword>
<feature type="non-terminal residue" evidence="6">
    <location>
        <position position="100"/>
    </location>
</feature>
<evidence type="ECO:0000256" key="4">
    <source>
        <dbReference type="ARBA" id="ARBA00023014"/>
    </source>
</evidence>
<dbReference type="InterPro" id="IPR036922">
    <property type="entry name" value="Rieske_2Fe-2S_sf"/>
</dbReference>
<evidence type="ECO:0000256" key="3">
    <source>
        <dbReference type="ARBA" id="ARBA00023004"/>
    </source>
</evidence>
<name>A0A7C1W167_9GAMM</name>
<reference evidence="6" key="1">
    <citation type="journal article" date="2020" name="mSystems">
        <title>Genome- and Community-Level Interaction Insights into Carbon Utilization and Element Cycling Functions of Hydrothermarchaeota in Hydrothermal Sediment.</title>
        <authorList>
            <person name="Zhou Z."/>
            <person name="Liu Y."/>
            <person name="Xu W."/>
            <person name="Pan J."/>
            <person name="Luo Z.H."/>
            <person name="Li M."/>
        </authorList>
    </citation>
    <scope>NUCLEOTIDE SEQUENCE [LARGE SCALE GENOMIC DNA]</scope>
    <source>
        <strain evidence="6">HyVt-380</strain>
    </source>
</reference>
<accession>A0A7C1W167</accession>
<dbReference type="Pfam" id="PF00355">
    <property type="entry name" value="Rieske"/>
    <property type="match status" value="1"/>
</dbReference>
<sequence>MTSIYLCEFNELKGYQTRGFEIDLGNDKTLDCFALKQDGEVRVYLNFCPHLGIPLNWQPDAFMSLEGTHIQCATHGALFELENGYCFSGPCRGESLTALN</sequence>
<protein>
    <submittedName>
        <fullName evidence="6">Rieske (2Fe-2S) protein</fullName>
    </submittedName>
</protein>
<dbReference type="GO" id="GO:0046872">
    <property type="term" value="F:metal ion binding"/>
    <property type="evidence" value="ECO:0007669"/>
    <property type="project" value="UniProtKB-KW"/>
</dbReference>
<dbReference type="GO" id="GO:0051537">
    <property type="term" value="F:2 iron, 2 sulfur cluster binding"/>
    <property type="evidence" value="ECO:0007669"/>
    <property type="project" value="UniProtKB-KW"/>
</dbReference>
<gene>
    <name evidence="6" type="ORF">ENI26_00495</name>
</gene>
<feature type="domain" description="Rieske" evidence="5">
    <location>
        <begin position="4"/>
        <end position="92"/>
    </location>
</feature>
<evidence type="ECO:0000256" key="2">
    <source>
        <dbReference type="ARBA" id="ARBA00022723"/>
    </source>
</evidence>
<dbReference type="Gene3D" id="2.102.10.10">
    <property type="entry name" value="Rieske [2Fe-2S] iron-sulphur domain"/>
    <property type="match status" value="1"/>
</dbReference>
<evidence type="ECO:0000259" key="5">
    <source>
        <dbReference type="PROSITE" id="PS51296"/>
    </source>
</evidence>
<evidence type="ECO:0000256" key="1">
    <source>
        <dbReference type="ARBA" id="ARBA00022714"/>
    </source>
</evidence>
<keyword evidence="1" id="KW-0001">2Fe-2S</keyword>
<dbReference type="PANTHER" id="PTHR40261:SF1">
    <property type="entry name" value="RIESKE DOMAIN-CONTAINING PROTEIN"/>
    <property type="match status" value="1"/>
</dbReference>
<dbReference type="PANTHER" id="PTHR40261">
    <property type="match status" value="1"/>
</dbReference>
<dbReference type="CDD" id="cd03467">
    <property type="entry name" value="Rieske"/>
    <property type="match status" value="1"/>
</dbReference>
<dbReference type="SUPFAM" id="SSF50022">
    <property type="entry name" value="ISP domain"/>
    <property type="match status" value="1"/>
</dbReference>
<dbReference type="PROSITE" id="PS51296">
    <property type="entry name" value="RIESKE"/>
    <property type="match status" value="1"/>
</dbReference>
<dbReference type="InterPro" id="IPR017941">
    <property type="entry name" value="Rieske_2Fe-2S"/>
</dbReference>